<reference evidence="4 6" key="1">
    <citation type="submission" date="2018-10" db="EMBL/GenBank/DDBJ databases">
        <title>Genomic Encyclopedia of Archaeal and Bacterial Type Strains, Phase II (KMG-II): from individual species to whole genera.</title>
        <authorList>
            <person name="Goeker M."/>
        </authorList>
    </citation>
    <scope>NUCLEOTIDE SEQUENCE [LARGE SCALE GENOMIC DNA]</scope>
    <source>
        <strain evidence="4 6">DSM 19624</strain>
    </source>
</reference>
<dbReference type="Gene3D" id="2.60.120.1440">
    <property type="match status" value="1"/>
</dbReference>
<reference evidence="5 7" key="2">
    <citation type="submission" date="2019-03" db="EMBL/GenBank/DDBJ databases">
        <authorList>
            <person name="He R.-H."/>
        </authorList>
    </citation>
    <scope>NUCLEOTIDE SEQUENCE [LARGE SCALE GENOMIC DNA]</scope>
    <source>
        <strain evidence="5 7">DSM 19624</strain>
    </source>
</reference>
<keyword evidence="1" id="KW-1133">Transmembrane helix</keyword>
<name>A0A497XV23_9SPHI</name>
<evidence type="ECO:0000313" key="4">
    <source>
        <dbReference type="EMBL" id="RLJ72527.1"/>
    </source>
</evidence>
<dbReference type="Proteomes" id="UP000273898">
    <property type="component" value="Unassembled WGS sequence"/>
</dbReference>
<dbReference type="RefSeq" id="WP_121286351.1">
    <property type="nucleotide sequence ID" value="NZ_RCCK01000014.1"/>
</dbReference>
<dbReference type="EMBL" id="SOPX01000007">
    <property type="protein sequence ID" value="TFB28154.1"/>
    <property type="molecule type" value="Genomic_DNA"/>
</dbReference>
<dbReference type="OrthoDB" id="1099963at2"/>
<evidence type="ECO:0000313" key="7">
    <source>
        <dbReference type="Proteomes" id="UP000297429"/>
    </source>
</evidence>
<dbReference type="InterPro" id="IPR032508">
    <property type="entry name" value="FecR_C"/>
</dbReference>
<feature type="domain" description="Protein FecR C-terminal" evidence="3">
    <location>
        <begin position="323"/>
        <end position="391"/>
    </location>
</feature>
<accession>A0A497XV23</accession>
<dbReference type="Proteomes" id="UP000297429">
    <property type="component" value="Unassembled WGS sequence"/>
</dbReference>
<proteinExistence type="predicted"/>
<evidence type="ECO:0000256" key="1">
    <source>
        <dbReference type="SAM" id="Phobius"/>
    </source>
</evidence>
<gene>
    <name evidence="4" type="ORF">BCL90_4148</name>
    <name evidence="5" type="ORF">E3V97_24345</name>
</gene>
<comment type="caution">
    <text evidence="4">The sequence shown here is derived from an EMBL/GenBank/DDBJ whole genome shotgun (WGS) entry which is preliminary data.</text>
</comment>
<dbReference type="InterPro" id="IPR006860">
    <property type="entry name" value="FecR"/>
</dbReference>
<dbReference type="Gene3D" id="3.55.50.30">
    <property type="match status" value="1"/>
</dbReference>
<evidence type="ECO:0000313" key="6">
    <source>
        <dbReference type="Proteomes" id="UP000273898"/>
    </source>
</evidence>
<feature type="transmembrane region" description="Helical" evidence="1">
    <location>
        <begin position="91"/>
        <end position="109"/>
    </location>
</feature>
<dbReference type="AlphaFoldDB" id="A0A497XV23"/>
<keyword evidence="7" id="KW-1185">Reference proteome</keyword>
<evidence type="ECO:0000313" key="5">
    <source>
        <dbReference type="EMBL" id="TFB28154.1"/>
    </source>
</evidence>
<feature type="domain" description="FecR protein" evidence="2">
    <location>
        <begin position="185"/>
        <end position="281"/>
    </location>
</feature>
<evidence type="ECO:0000259" key="3">
    <source>
        <dbReference type="Pfam" id="PF16344"/>
    </source>
</evidence>
<dbReference type="PANTHER" id="PTHR30273:SF2">
    <property type="entry name" value="PROTEIN FECR"/>
    <property type="match status" value="1"/>
</dbReference>
<dbReference type="Pfam" id="PF04773">
    <property type="entry name" value="FecR"/>
    <property type="match status" value="1"/>
</dbReference>
<sequence length="393" mass="43902">MKNFNHITKLYQKYLNNACNPQELQELLHHFEDDEPNAELVQMIRTELEKDDERDVALPQVQAILSKLDESMQVNVINPIAKRRSFFTTSMRYWSAAALLFLSLLLYYGKERLNIFGTYTSTYKNDIPAGGDKAYLTLADGKRIALTDSMIGTITPAPGLRISKTAKGQLRYELAKGASGKGYNTITTPKGGKYEVILADGTHVYLNAASSLRFPTSFTGVAERRVTLTGEGYFEVSHRDGQPFYVQSGKQLLRVLGTHFNLKAYPDEQSVKTTLLQGSVEVSNSEGSNAVLKPGQQSQLDQGKLKLAEVDVMAATDWQRAEINLKAEDFQSTMRKIARWYDVEIVFDETAPGDLTLGGLVSRDKSLVAVLKVMELTGKVHFKVEGRRVTVMR</sequence>
<dbReference type="EMBL" id="RCCK01000014">
    <property type="protein sequence ID" value="RLJ72527.1"/>
    <property type="molecule type" value="Genomic_DNA"/>
</dbReference>
<dbReference type="GO" id="GO:0016989">
    <property type="term" value="F:sigma factor antagonist activity"/>
    <property type="evidence" value="ECO:0007669"/>
    <property type="project" value="TreeGrafter"/>
</dbReference>
<dbReference type="InterPro" id="IPR012373">
    <property type="entry name" value="Ferrdict_sens_TM"/>
</dbReference>
<organism evidence="4 6">
    <name type="scientific">Pedobacter alluvionis</name>
    <dbReference type="NCBI Taxonomy" id="475253"/>
    <lineage>
        <taxon>Bacteria</taxon>
        <taxon>Pseudomonadati</taxon>
        <taxon>Bacteroidota</taxon>
        <taxon>Sphingobacteriia</taxon>
        <taxon>Sphingobacteriales</taxon>
        <taxon>Sphingobacteriaceae</taxon>
        <taxon>Pedobacter</taxon>
    </lineage>
</organism>
<keyword evidence="1" id="KW-0812">Transmembrane</keyword>
<protein>
    <submittedName>
        <fullName evidence="5">DUF4974 domain-containing protein</fullName>
    </submittedName>
    <submittedName>
        <fullName evidence="4">FecR family protein</fullName>
    </submittedName>
</protein>
<keyword evidence="1" id="KW-0472">Membrane</keyword>
<dbReference type="PANTHER" id="PTHR30273">
    <property type="entry name" value="PERIPLASMIC SIGNAL SENSOR AND SIGMA FACTOR ACTIVATOR FECR-RELATED"/>
    <property type="match status" value="1"/>
</dbReference>
<dbReference type="Pfam" id="PF16344">
    <property type="entry name" value="FecR_C"/>
    <property type="match status" value="1"/>
</dbReference>
<evidence type="ECO:0000259" key="2">
    <source>
        <dbReference type="Pfam" id="PF04773"/>
    </source>
</evidence>